<evidence type="ECO:0000256" key="1">
    <source>
        <dbReference type="SAM" id="SignalP"/>
    </source>
</evidence>
<proteinExistence type="predicted"/>
<accession>A0ABX0NTF8</accession>
<name>A0ABX0NTF8_9BURK</name>
<evidence type="ECO:0000313" key="5">
    <source>
        <dbReference type="Proteomes" id="UP000609726"/>
    </source>
</evidence>
<feature type="chain" id="PRO_5046206845" evidence="1">
    <location>
        <begin position="43"/>
        <end position="208"/>
    </location>
</feature>
<gene>
    <name evidence="4" type="ORF">F2P45_12685</name>
</gene>
<dbReference type="InterPro" id="IPR002102">
    <property type="entry name" value="Cohesin_dom"/>
</dbReference>
<dbReference type="NCBIfam" id="TIGR02595">
    <property type="entry name" value="PEP_CTERM"/>
    <property type="match status" value="1"/>
</dbReference>
<sequence length="208" mass="21509">MHAHQAGPYRIDAQQGNRTNQMTTFKKYFAAMLLAASTQAFAIPTLSVNAVPAPVVSGGKLDLAVTISDITDLYGYQFTLSFDTALLKANSFKEGAFLSTAGATFSDGGTLDNATGKISFVFNTLVGAGPGASGSGELGLFSFDTFGNGNAALTFSDVLFLDANLNEIAVVADGSSVQVVPEPESFLLVGIGLLAAGVARRRQQAARG</sequence>
<organism evidence="4 5">
    <name type="scientific">Massilia mucilaginosa</name>
    <dbReference type="NCBI Taxonomy" id="2609282"/>
    <lineage>
        <taxon>Bacteria</taxon>
        <taxon>Pseudomonadati</taxon>
        <taxon>Pseudomonadota</taxon>
        <taxon>Betaproteobacteria</taxon>
        <taxon>Burkholderiales</taxon>
        <taxon>Oxalobacteraceae</taxon>
        <taxon>Telluria group</taxon>
        <taxon>Massilia</taxon>
    </lineage>
</organism>
<dbReference type="Pfam" id="PF07589">
    <property type="entry name" value="PEP-CTERM"/>
    <property type="match status" value="1"/>
</dbReference>
<keyword evidence="1" id="KW-0732">Signal</keyword>
<protein>
    <submittedName>
        <fullName evidence="4">PEP-CTERM sorting domain-containing protein</fullName>
    </submittedName>
</protein>
<dbReference type="InterPro" id="IPR008965">
    <property type="entry name" value="CBM2/CBM3_carb-bd_dom_sf"/>
</dbReference>
<dbReference type="InterPro" id="IPR013424">
    <property type="entry name" value="Ice-binding_C"/>
</dbReference>
<feature type="domain" description="Cohesin" evidence="2">
    <location>
        <begin position="56"/>
        <end position="178"/>
    </location>
</feature>
<evidence type="ECO:0000313" key="4">
    <source>
        <dbReference type="EMBL" id="NHZ89862.1"/>
    </source>
</evidence>
<dbReference type="RefSeq" id="WP_166875321.1">
    <property type="nucleotide sequence ID" value="NZ_WHJH01000012.1"/>
</dbReference>
<reference evidence="4 5" key="1">
    <citation type="submission" date="2019-10" db="EMBL/GenBank/DDBJ databases">
        <title>Taxonomy of Antarctic Massilia spp.: description of Massilia rubra sp. nov., Massilia aquatica sp. nov., Massilia mucilaginosa sp. nov., Massilia frigida sp. nov. isolated from streams, lakes and regoliths.</title>
        <authorList>
            <person name="Holochova P."/>
            <person name="Sedlacek I."/>
            <person name="Kralova S."/>
            <person name="Maslanova I."/>
            <person name="Busse H.-J."/>
            <person name="Stankova E."/>
            <person name="Vrbovska V."/>
            <person name="Kovarovic V."/>
            <person name="Bartak M."/>
            <person name="Svec P."/>
            <person name="Pantucek R."/>
        </authorList>
    </citation>
    <scope>NUCLEOTIDE SEQUENCE [LARGE SCALE GENOMIC DNA]</scope>
    <source>
        <strain evidence="4 5">CCM 8733</strain>
    </source>
</reference>
<dbReference type="Pfam" id="PF00963">
    <property type="entry name" value="Cohesin"/>
    <property type="match status" value="1"/>
</dbReference>
<dbReference type="EMBL" id="WHJH01000012">
    <property type="protein sequence ID" value="NHZ89862.1"/>
    <property type="molecule type" value="Genomic_DNA"/>
</dbReference>
<dbReference type="SUPFAM" id="SSF49384">
    <property type="entry name" value="Carbohydrate-binding domain"/>
    <property type="match status" value="1"/>
</dbReference>
<dbReference type="Gene3D" id="2.60.40.680">
    <property type="match status" value="1"/>
</dbReference>
<evidence type="ECO:0000259" key="3">
    <source>
        <dbReference type="Pfam" id="PF07589"/>
    </source>
</evidence>
<evidence type="ECO:0000259" key="2">
    <source>
        <dbReference type="Pfam" id="PF00963"/>
    </source>
</evidence>
<comment type="caution">
    <text evidence="4">The sequence shown here is derived from an EMBL/GenBank/DDBJ whole genome shotgun (WGS) entry which is preliminary data.</text>
</comment>
<dbReference type="CDD" id="cd08547">
    <property type="entry name" value="Type_II_cohesin"/>
    <property type="match status" value="1"/>
</dbReference>
<feature type="domain" description="Ice-binding protein C-terminal" evidence="3">
    <location>
        <begin position="180"/>
        <end position="202"/>
    </location>
</feature>
<feature type="signal peptide" evidence="1">
    <location>
        <begin position="1"/>
        <end position="42"/>
    </location>
</feature>
<dbReference type="Proteomes" id="UP000609726">
    <property type="component" value="Unassembled WGS sequence"/>
</dbReference>
<keyword evidence="5" id="KW-1185">Reference proteome</keyword>